<dbReference type="AlphaFoldDB" id="A0A1K1LZH1"/>
<name>A0A1K1LZH1_9FLAO</name>
<accession>A0A1K1LZH1</accession>
<dbReference type="SUPFAM" id="SSF55729">
    <property type="entry name" value="Acyl-CoA N-acyltransferases (Nat)"/>
    <property type="match status" value="1"/>
</dbReference>
<proteinExistence type="predicted"/>
<dbReference type="STRING" id="76595.SAMN05660313_00217"/>
<evidence type="ECO:0000259" key="1">
    <source>
        <dbReference type="Pfam" id="PF13480"/>
    </source>
</evidence>
<dbReference type="RefSeq" id="WP_072301912.1">
    <property type="nucleotide sequence ID" value="NZ_FPIY01000001.1"/>
</dbReference>
<organism evidence="2 3">
    <name type="scientific">Cellulophaga fucicola</name>
    <dbReference type="NCBI Taxonomy" id="76595"/>
    <lineage>
        <taxon>Bacteria</taxon>
        <taxon>Pseudomonadati</taxon>
        <taxon>Bacteroidota</taxon>
        <taxon>Flavobacteriia</taxon>
        <taxon>Flavobacteriales</taxon>
        <taxon>Flavobacteriaceae</taxon>
        <taxon>Cellulophaga</taxon>
    </lineage>
</organism>
<dbReference type="EMBL" id="FPIY01000001">
    <property type="protein sequence ID" value="SFW16273.1"/>
    <property type="molecule type" value="Genomic_DNA"/>
</dbReference>
<sequence>MTSTNKIIFNTHLFKGNSIPSVVTSLNYFNEQIENTTINNDINTKNLSLSLVPSYIKLHIKDATIAHKIIAQNNWGYAIHLNSDSTIDTYLQRQFKSKYRSIIRRYVNRLEACFSITYKLYYGEISKDTYEFIFNSLKEMIINRFKQRNEVNKELYKWDILLDETYEKIKNKQASLFVIYDEDKPIEISLNYHFGKMLFSTISSYDINYSKFGLGHVEIYKQVEWCCTNNYVLYEMGVGGMDYKRRWSDTIYNFEHHITYSKASLLSKIKGKTEIFKIKLKENLKAKKINEIIPNLKTKFLKSKQFEEADENITVSAITKTKGTEQFNLNSSKEIAIDTKDYNFLKKYMYDFAYTTTKHVDTIKIYLIAENNYLIISENEYQKVSKK</sequence>
<protein>
    <submittedName>
        <fullName evidence="2">Acetyltransferase (GNAT) domain-containing protein</fullName>
    </submittedName>
</protein>
<gene>
    <name evidence="2" type="ORF">SAMN05660313_00217</name>
</gene>
<dbReference type="InterPro" id="IPR038740">
    <property type="entry name" value="BioF2-like_GNAT_dom"/>
</dbReference>
<evidence type="ECO:0000313" key="3">
    <source>
        <dbReference type="Proteomes" id="UP000183257"/>
    </source>
</evidence>
<keyword evidence="2" id="KW-0808">Transferase</keyword>
<dbReference type="InterPro" id="IPR016181">
    <property type="entry name" value="Acyl_CoA_acyltransferase"/>
</dbReference>
<feature type="domain" description="BioF2-like acetyltransferase" evidence="1">
    <location>
        <begin position="97"/>
        <end position="245"/>
    </location>
</feature>
<evidence type="ECO:0000313" key="2">
    <source>
        <dbReference type="EMBL" id="SFW16273.1"/>
    </source>
</evidence>
<dbReference type="Pfam" id="PF13480">
    <property type="entry name" value="Acetyltransf_6"/>
    <property type="match status" value="1"/>
</dbReference>
<dbReference type="GO" id="GO:0016740">
    <property type="term" value="F:transferase activity"/>
    <property type="evidence" value="ECO:0007669"/>
    <property type="project" value="UniProtKB-KW"/>
</dbReference>
<dbReference type="Gene3D" id="3.40.630.30">
    <property type="match status" value="1"/>
</dbReference>
<reference evidence="3" key="1">
    <citation type="submission" date="2016-11" db="EMBL/GenBank/DDBJ databases">
        <authorList>
            <person name="Varghese N."/>
            <person name="Submissions S."/>
        </authorList>
    </citation>
    <scope>NUCLEOTIDE SEQUENCE [LARGE SCALE GENOMIC DNA]</scope>
    <source>
        <strain evidence="3">DSM 24786</strain>
    </source>
</reference>
<dbReference type="Proteomes" id="UP000183257">
    <property type="component" value="Unassembled WGS sequence"/>
</dbReference>
<keyword evidence="3" id="KW-1185">Reference proteome</keyword>
<dbReference type="OrthoDB" id="1099770at2"/>